<keyword evidence="2" id="KW-1185">Reference proteome</keyword>
<dbReference type="AlphaFoldDB" id="A0A811UWY1"/>
<reference evidence="1" key="1">
    <citation type="submission" date="2020-11" db="EMBL/GenBank/DDBJ databases">
        <authorList>
            <person name="Whitehead M."/>
        </authorList>
    </citation>
    <scope>NUCLEOTIDE SEQUENCE</scope>
    <source>
        <strain evidence="1">EGII</strain>
    </source>
</reference>
<accession>A0A811UWY1</accession>
<comment type="caution">
    <text evidence="1">The sequence shown here is derived from an EMBL/GenBank/DDBJ whole genome shotgun (WGS) entry which is preliminary data.</text>
</comment>
<proteinExistence type="predicted"/>
<sequence length="161" mass="17390">MPPAFFQLYLASGLSQAPTITAAISPSEVAIMSFYADVATSHTSVIKSPHQLALSPNSHTSHSIINKSVFIILSQSLINPIGEIKGISAGRLQIPHTRSSSLPHSPIHATLLTLPLLYFKVLNNGKAQNNVRISAIFCALTVEGFSHEQLTSPEYLDEWAT</sequence>
<organism evidence="1 2">
    <name type="scientific">Ceratitis capitata</name>
    <name type="common">Mediterranean fruit fly</name>
    <name type="synonym">Tephritis capitata</name>
    <dbReference type="NCBI Taxonomy" id="7213"/>
    <lineage>
        <taxon>Eukaryota</taxon>
        <taxon>Metazoa</taxon>
        <taxon>Ecdysozoa</taxon>
        <taxon>Arthropoda</taxon>
        <taxon>Hexapoda</taxon>
        <taxon>Insecta</taxon>
        <taxon>Pterygota</taxon>
        <taxon>Neoptera</taxon>
        <taxon>Endopterygota</taxon>
        <taxon>Diptera</taxon>
        <taxon>Brachycera</taxon>
        <taxon>Muscomorpha</taxon>
        <taxon>Tephritoidea</taxon>
        <taxon>Tephritidae</taxon>
        <taxon>Ceratitis</taxon>
        <taxon>Ceratitis</taxon>
    </lineage>
</organism>
<protein>
    <submittedName>
        <fullName evidence="1">(Mediterranean fruit fly) hypothetical protein</fullName>
    </submittedName>
</protein>
<evidence type="ECO:0000313" key="2">
    <source>
        <dbReference type="Proteomes" id="UP000606786"/>
    </source>
</evidence>
<dbReference type="EMBL" id="CAJHJT010000034">
    <property type="protein sequence ID" value="CAD7003699.1"/>
    <property type="molecule type" value="Genomic_DNA"/>
</dbReference>
<gene>
    <name evidence="1" type="ORF">CCAP1982_LOCUS12136</name>
</gene>
<name>A0A811UWY1_CERCA</name>
<dbReference type="Proteomes" id="UP000606786">
    <property type="component" value="Unassembled WGS sequence"/>
</dbReference>
<evidence type="ECO:0000313" key="1">
    <source>
        <dbReference type="EMBL" id="CAD7003699.1"/>
    </source>
</evidence>